<dbReference type="EMBL" id="CP047593">
    <property type="protein sequence ID" value="QHI70752.1"/>
    <property type="molecule type" value="Genomic_DNA"/>
</dbReference>
<comment type="cofactor">
    <cofactor evidence="1">
        <name>[4Fe-4S] cluster</name>
        <dbReference type="ChEBI" id="CHEBI:49883"/>
    </cofactor>
</comment>
<gene>
    <name evidence="14" type="ORF">GT409_15330</name>
</gene>
<dbReference type="InterPro" id="IPR007197">
    <property type="entry name" value="rSAM"/>
</dbReference>
<feature type="domain" description="Radical SAM core" evidence="13">
    <location>
        <begin position="96"/>
        <end position="321"/>
    </location>
</feature>
<evidence type="ECO:0000256" key="8">
    <source>
        <dbReference type="ARBA" id="ARBA00022691"/>
    </source>
</evidence>
<keyword evidence="12" id="KW-1015">Disulfide bond</keyword>
<evidence type="ECO:0000256" key="12">
    <source>
        <dbReference type="ARBA" id="ARBA00023157"/>
    </source>
</evidence>
<dbReference type="RefSeq" id="WP_160629924.1">
    <property type="nucleotide sequence ID" value="NZ_CP047593.1"/>
</dbReference>
<dbReference type="PANTHER" id="PTHR30544:SF5">
    <property type="entry name" value="RADICAL SAM CORE DOMAIN-CONTAINING PROTEIN"/>
    <property type="match status" value="1"/>
</dbReference>
<name>A0A6P1M9P0_9BACT</name>
<keyword evidence="11" id="KW-0411">Iron-sulfur</keyword>
<dbReference type="Proteomes" id="UP000464954">
    <property type="component" value="Chromosome"/>
</dbReference>
<keyword evidence="8" id="KW-0949">S-adenosyl-L-methionine</keyword>
<comment type="similarity">
    <text evidence="3">Belongs to the radical SAM superfamily. RlmN family.</text>
</comment>
<dbReference type="InterPro" id="IPR004383">
    <property type="entry name" value="rRNA_lsu_MTrfase_RlmN/Cfr"/>
</dbReference>
<organism evidence="14 15">
    <name type="scientific">Tichowtungia aerotolerans</name>
    <dbReference type="NCBI Taxonomy" id="2697043"/>
    <lineage>
        <taxon>Bacteria</taxon>
        <taxon>Pseudomonadati</taxon>
        <taxon>Kiritimatiellota</taxon>
        <taxon>Tichowtungiia</taxon>
        <taxon>Tichowtungiales</taxon>
        <taxon>Tichowtungiaceae</taxon>
        <taxon>Tichowtungia</taxon>
    </lineage>
</organism>
<keyword evidence="6" id="KW-0489">Methyltransferase</keyword>
<dbReference type="SFLD" id="SFLDG01062">
    <property type="entry name" value="methyltransferase_(Class_A)"/>
    <property type="match status" value="1"/>
</dbReference>
<dbReference type="CDD" id="cd01335">
    <property type="entry name" value="Radical_SAM"/>
    <property type="match status" value="1"/>
</dbReference>
<evidence type="ECO:0000256" key="3">
    <source>
        <dbReference type="ARBA" id="ARBA00007544"/>
    </source>
</evidence>
<evidence type="ECO:0000256" key="10">
    <source>
        <dbReference type="ARBA" id="ARBA00023004"/>
    </source>
</evidence>
<evidence type="ECO:0000256" key="7">
    <source>
        <dbReference type="ARBA" id="ARBA00022679"/>
    </source>
</evidence>
<evidence type="ECO:0000259" key="13">
    <source>
        <dbReference type="PROSITE" id="PS51918"/>
    </source>
</evidence>
<dbReference type="InterPro" id="IPR040072">
    <property type="entry name" value="Methyltransferase_A"/>
</dbReference>
<keyword evidence="4" id="KW-0004">4Fe-4S</keyword>
<dbReference type="GO" id="GO:0051539">
    <property type="term" value="F:4 iron, 4 sulfur cluster binding"/>
    <property type="evidence" value="ECO:0007669"/>
    <property type="project" value="UniProtKB-KW"/>
</dbReference>
<evidence type="ECO:0000256" key="5">
    <source>
        <dbReference type="ARBA" id="ARBA00022490"/>
    </source>
</evidence>
<reference evidence="14 15" key="1">
    <citation type="submission" date="2020-01" db="EMBL/GenBank/DDBJ databases">
        <title>Ponticoccus aerotolerans gen. nov., sp. nov., an anaerobic bacterium and proposal of Ponticoccusceae fam. nov., Ponticoccusles ord. nov. and Ponticoccuse classis nov. in the phylum Kiritimatiellaeota.</title>
        <authorList>
            <person name="Zhou L.Y."/>
            <person name="Du Z.J."/>
        </authorList>
    </citation>
    <scope>NUCLEOTIDE SEQUENCE [LARGE SCALE GENOMIC DNA]</scope>
    <source>
        <strain evidence="14 15">S-5007</strain>
    </source>
</reference>
<dbReference type="SUPFAM" id="SSF102114">
    <property type="entry name" value="Radical SAM enzymes"/>
    <property type="match status" value="1"/>
</dbReference>
<sequence length="338" mass="37558">MSVRMNSPYNIQTLEKLIRDPSQRKKFLNAYLKKALPPEECAELLPGGVQCLEKMGADSACLEIVERHDSQIDGASKLVFQTRDKHRIEAVVLRIASGRTSLCISSQIGCAAGCGFCATGKLGFIRNLTSQEMLDQVLLARRLLREEGRMLRNVVVMGMGEPLHNEENLFQCLEILRDPLFFNLSENHLLVSTVGIPDAMVRFAERFPKIRLALSLHSARQEVRETLMPVAKIQTLEKLRAVFPILGNTSGFMVEYLMLKGINDGPKDLEALKEFLSGTDAHINLIQFNAHPGAEFQPVSKEEREAFGEQLRAAGFKTTLRYSLGDDIAAACGQLAGK</sequence>
<dbReference type="KEGG" id="taer:GT409_15330"/>
<keyword evidence="15" id="KW-1185">Reference proteome</keyword>
<dbReference type="GO" id="GO:0008173">
    <property type="term" value="F:RNA methyltransferase activity"/>
    <property type="evidence" value="ECO:0007669"/>
    <property type="project" value="InterPro"/>
</dbReference>
<keyword evidence="5" id="KW-0963">Cytoplasm</keyword>
<keyword evidence="10" id="KW-0408">Iron</keyword>
<evidence type="ECO:0000313" key="14">
    <source>
        <dbReference type="EMBL" id="QHI70752.1"/>
    </source>
</evidence>
<dbReference type="PIRSF" id="PIRSF006004">
    <property type="entry name" value="CHP00048"/>
    <property type="match status" value="1"/>
</dbReference>
<evidence type="ECO:0000256" key="9">
    <source>
        <dbReference type="ARBA" id="ARBA00022723"/>
    </source>
</evidence>
<evidence type="ECO:0000313" key="15">
    <source>
        <dbReference type="Proteomes" id="UP000464954"/>
    </source>
</evidence>
<evidence type="ECO:0000256" key="6">
    <source>
        <dbReference type="ARBA" id="ARBA00022603"/>
    </source>
</evidence>
<dbReference type="AlphaFoldDB" id="A0A6P1M9P0"/>
<dbReference type="Pfam" id="PF04055">
    <property type="entry name" value="Radical_SAM"/>
    <property type="match status" value="1"/>
</dbReference>
<evidence type="ECO:0000256" key="2">
    <source>
        <dbReference type="ARBA" id="ARBA00004496"/>
    </source>
</evidence>
<dbReference type="SFLD" id="SFLDF00275">
    <property type="entry name" value="adenosine_C2_methyltransferase"/>
    <property type="match status" value="1"/>
</dbReference>
<keyword evidence="7" id="KW-0808">Transferase</keyword>
<evidence type="ECO:0000256" key="1">
    <source>
        <dbReference type="ARBA" id="ARBA00001966"/>
    </source>
</evidence>
<dbReference type="PROSITE" id="PS51918">
    <property type="entry name" value="RADICAL_SAM"/>
    <property type="match status" value="1"/>
</dbReference>
<dbReference type="GO" id="GO:0005737">
    <property type="term" value="C:cytoplasm"/>
    <property type="evidence" value="ECO:0007669"/>
    <property type="project" value="UniProtKB-SubCell"/>
</dbReference>
<evidence type="ECO:0000256" key="11">
    <source>
        <dbReference type="ARBA" id="ARBA00023014"/>
    </source>
</evidence>
<keyword evidence="9" id="KW-0479">Metal-binding</keyword>
<dbReference type="GO" id="GO:0030488">
    <property type="term" value="P:tRNA methylation"/>
    <property type="evidence" value="ECO:0007669"/>
    <property type="project" value="TreeGrafter"/>
</dbReference>
<dbReference type="Gene3D" id="3.20.20.70">
    <property type="entry name" value="Aldolase class I"/>
    <property type="match status" value="1"/>
</dbReference>
<proteinExistence type="inferred from homology"/>
<evidence type="ECO:0000256" key="4">
    <source>
        <dbReference type="ARBA" id="ARBA00022485"/>
    </source>
</evidence>
<dbReference type="SFLD" id="SFLDS00029">
    <property type="entry name" value="Radical_SAM"/>
    <property type="match status" value="1"/>
</dbReference>
<dbReference type="PANTHER" id="PTHR30544">
    <property type="entry name" value="23S RRNA METHYLTRANSFERASE"/>
    <property type="match status" value="1"/>
</dbReference>
<dbReference type="GO" id="GO:0070475">
    <property type="term" value="P:rRNA base methylation"/>
    <property type="evidence" value="ECO:0007669"/>
    <property type="project" value="TreeGrafter"/>
</dbReference>
<dbReference type="InterPro" id="IPR058240">
    <property type="entry name" value="rSAM_sf"/>
</dbReference>
<dbReference type="InterPro" id="IPR013785">
    <property type="entry name" value="Aldolase_TIM"/>
</dbReference>
<protein>
    <submittedName>
        <fullName evidence="14">Radical SAM protein</fullName>
    </submittedName>
</protein>
<dbReference type="GO" id="GO:0046872">
    <property type="term" value="F:metal ion binding"/>
    <property type="evidence" value="ECO:0007669"/>
    <property type="project" value="UniProtKB-KW"/>
</dbReference>
<comment type="subcellular location">
    <subcellularLocation>
        <location evidence="2">Cytoplasm</location>
    </subcellularLocation>
</comment>
<accession>A0A6P1M9P0</accession>